<dbReference type="AlphaFoldDB" id="A0A6J4R5P2"/>
<sequence length="41" mass="4809">RKRRLRRRRRTGKPAATGWSRSSRPPCAPPRQCPKARSRPL</sequence>
<protein>
    <submittedName>
        <fullName evidence="2">Uncharacterized protein</fullName>
    </submittedName>
</protein>
<organism evidence="2">
    <name type="scientific">uncultured Rubrobacteraceae bacterium</name>
    <dbReference type="NCBI Taxonomy" id="349277"/>
    <lineage>
        <taxon>Bacteria</taxon>
        <taxon>Bacillati</taxon>
        <taxon>Actinomycetota</taxon>
        <taxon>Rubrobacteria</taxon>
        <taxon>Rubrobacterales</taxon>
        <taxon>Rubrobacteraceae</taxon>
        <taxon>environmental samples</taxon>
    </lineage>
</organism>
<gene>
    <name evidence="2" type="ORF">AVDCRST_MAG28-3946</name>
</gene>
<evidence type="ECO:0000256" key="1">
    <source>
        <dbReference type="SAM" id="MobiDB-lite"/>
    </source>
</evidence>
<dbReference type="EMBL" id="CADCVE010000100">
    <property type="protein sequence ID" value="CAA9464927.1"/>
    <property type="molecule type" value="Genomic_DNA"/>
</dbReference>
<reference evidence="2" key="1">
    <citation type="submission" date="2020-02" db="EMBL/GenBank/DDBJ databases">
        <authorList>
            <person name="Meier V. D."/>
        </authorList>
    </citation>
    <scope>NUCLEOTIDE SEQUENCE</scope>
    <source>
        <strain evidence="2">AVDCRST_MAG28</strain>
    </source>
</reference>
<feature type="region of interest" description="Disordered" evidence="1">
    <location>
        <begin position="1"/>
        <end position="41"/>
    </location>
</feature>
<name>A0A6J4R5P2_9ACTN</name>
<accession>A0A6J4R5P2</accession>
<feature type="compositionally biased region" description="Basic residues" evidence="1">
    <location>
        <begin position="1"/>
        <end position="12"/>
    </location>
</feature>
<evidence type="ECO:0000313" key="2">
    <source>
        <dbReference type="EMBL" id="CAA9464927.1"/>
    </source>
</evidence>
<feature type="non-terminal residue" evidence="2">
    <location>
        <position position="41"/>
    </location>
</feature>
<proteinExistence type="predicted"/>
<feature type="non-terminal residue" evidence="2">
    <location>
        <position position="1"/>
    </location>
</feature>